<evidence type="ECO:0000313" key="9">
    <source>
        <dbReference type="EMBL" id="KKS47052.1"/>
    </source>
</evidence>
<dbReference type="InterPro" id="IPR033731">
    <property type="entry name" value="GlyRS-like_core"/>
</dbReference>
<protein>
    <recommendedName>
        <fullName evidence="2">glycine--tRNA ligase</fullName>
        <ecNumber evidence="2">6.1.1.14</ecNumber>
    </recommendedName>
</protein>
<dbReference type="PRINTS" id="PR01043">
    <property type="entry name" value="TRNASYNTHGLY"/>
</dbReference>
<accession>A0A0G0ZE93</accession>
<evidence type="ECO:0000259" key="8">
    <source>
        <dbReference type="PROSITE" id="PS50862"/>
    </source>
</evidence>
<keyword evidence="6" id="KW-0648">Protein biosynthesis</keyword>
<dbReference type="EMBL" id="LCDG01000012">
    <property type="protein sequence ID" value="KKS47052.1"/>
    <property type="molecule type" value="Genomic_DNA"/>
</dbReference>
<evidence type="ECO:0000256" key="6">
    <source>
        <dbReference type="ARBA" id="ARBA00022917"/>
    </source>
</evidence>
<dbReference type="GO" id="GO:0006426">
    <property type="term" value="P:glycyl-tRNA aminoacylation"/>
    <property type="evidence" value="ECO:0007669"/>
    <property type="project" value="InterPro"/>
</dbReference>
<dbReference type="Pfam" id="PF00587">
    <property type="entry name" value="tRNA-synt_2b"/>
    <property type="match status" value="1"/>
</dbReference>
<comment type="caution">
    <text evidence="9">The sequence shown here is derived from an EMBL/GenBank/DDBJ whole genome shotgun (WGS) entry which is preliminary data.</text>
</comment>
<reference evidence="9 10" key="1">
    <citation type="journal article" date="2015" name="Nature">
        <title>rRNA introns, odd ribosomes, and small enigmatic genomes across a large radiation of phyla.</title>
        <authorList>
            <person name="Brown C.T."/>
            <person name="Hug L.A."/>
            <person name="Thomas B.C."/>
            <person name="Sharon I."/>
            <person name="Castelle C.J."/>
            <person name="Singh A."/>
            <person name="Wilkins M.J."/>
            <person name="Williams K.H."/>
            <person name="Banfield J.F."/>
        </authorList>
    </citation>
    <scope>NUCLEOTIDE SEQUENCE [LARGE SCALE GENOMIC DNA]</scope>
</reference>
<dbReference type="AlphaFoldDB" id="A0A0G0ZE93"/>
<evidence type="ECO:0000256" key="2">
    <source>
        <dbReference type="ARBA" id="ARBA00012829"/>
    </source>
</evidence>
<evidence type="ECO:0000256" key="5">
    <source>
        <dbReference type="ARBA" id="ARBA00022840"/>
    </source>
</evidence>
<name>A0A0G0ZE93_9BACT</name>
<dbReference type="PANTHER" id="PTHR10745">
    <property type="entry name" value="GLYCYL-TRNA SYNTHETASE/DNA POLYMERASE SUBUNIT GAMMA-2"/>
    <property type="match status" value="1"/>
</dbReference>
<evidence type="ECO:0000256" key="4">
    <source>
        <dbReference type="ARBA" id="ARBA00022741"/>
    </source>
</evidence>
<dbReference type="Proteomes" id="UP000034704">
    <property type="component" value="Unassembled WGS sequence"/>
</dbReference>
<keyword evidence="7" id="KW-0030">Aminoacyl-tRNA synthetase</keyword>
<dbReference type="Pfam" id="PF03129">
    <property type="entry name" value="HGTP_anticodon"/>
    <property type="match status" value="1"/>
</dbReference>
<keyword evidence="3 9" id="KW-0436">Ligase</keyword>
<dbReference type="GO" id="GO:0005524">
    <property type="term" value="F:ATP binding"/>
    <property type="evidence" value="ECO:0007669"/>
    <property type="project" value="UniProtKB-KW"/>
</dbReference>
<feature type="domain" description="Aminoacyl-transfer RNA synthetases class-II family profile" evidence="8">
    <location>
        <begin position="10"/>
        <end position="333"/>
    </location>
</feature>
<dbReference type="InterPro" id="IPR027031">
    <property type="entry name" value="Gly-tRNA_synthase/POLG2"/>
</dbReference>
<dbReference type="PANTHER" id="PTHR10745:SF8">
    <property type="entry name" value="DNA POLYMERASE SUBUNIT GAMMA-2, MITOCHONDRIAL"/>
    <property type="match status" value="1"/>
</dbReference>
<keyword evidence="4" id="KW-0547">Nucleotide-binding</keyword>
<dbReference type="CDD" id="cd00774">
    <property type="entry name" value="GlyRS-like_core"/>
    <property type="match status" value="1"/>
</dbReference>
<dbReference type="SUPFAM" id="SSF55681">
    <property type="entry name" value="Class II aaRS and biotin synthetases"/>
    <property type="match status" value="1"/>
</dbReference>
<dbReference type="GO" id="GO:0005737">
    <property type="term" value="C:cytoplasm"/>
    <property type="evidence" value="ECO:0007669"/>
    <property type="project" value="InterPro"/>
</dbReference>
<evidence type="ECO:0000256" key="1">
    <source>
        <dbReference type="ARBA" id="ARBA00008226"/>
    </source>
</evidence>
<dbReference type="InterPro" id="IPR036621">
    <property type="entry name" value="Anticodon-bd_dom_sf"/>
</dbReference>
<dbReference type="Gene3D" id="3.30.930.10">
    <property type="entry name" value="Bira Bifunctional Protein, Domain 2"/>
    <property type="match status" value="1"/>
</dbReference>
<dbReference type="InterPro" id="IPR006195">
    <property type="entry name" value="aa-tRNA-synth_II"/>
</dbReference>
<keyword evidence="5" id="KW-0067">ATP-binding</keyword>
<gene>
    <name evidence="9" type="ORF">UV12_C0012G0005</name>
</gene>
<dbReference type="Gene3D" id="3.40.50.800">
    <property type="entry name" value="Anticodon-binding domain"/>
    <property type="match status" value="1"/>
</dbReference>
<dbReference type="EC" id="6.1.1.14" evidence="2"/>
<dbReference type="STRING" id="1618756.UV12_C0012G0005"/>
<dbReference type="NCBIfam" id="TIGR00389">
    <property type="entry name" value="glyS_dimeric"/>
    <property type="match status" value="1"/>
</dbReference>
<dbReference type="InterPro" id="IPR002314">
    <property type="entry name" value="aa-tRNA-synt_IIb"/>
</dbReference>
<comment type="similarity">
    <text evidence="1">Belongs to the class-II aminoacyl-tRNA synthetase family.</text>
</comment>
<evidence type="ECO:0000256" key="3">
    <source>
        <dbReference type="ARBA" id="ARBA00022598"/>
    </source>
</evidence>
<dbReference type="NCBIfam" id="NF003211">
    <property type="entry name" value="PRK04173.1"/>
    <property type="match status" value="1"/>
</dbReference>
<dbReference type="InterPro" id="IPR045864">
    <property type="entry name" value="aa-tRNA-synth_II/BPL/LPL"/>
</dbReference>
<dbReference type="SUPFAM" id="SSF52954">
    <property type="entry name" value="Class II aaRS ABD-related"/>
    <property type="match status" value="1"/>
</dbReference>
<dbReference type="GO" id="GO:0004820">
    <property type="term" value="F:glycine-tRNA ligase activity"/>
    <property type="evidence" value="ECO:0007669"/>
    <property type="project" value="UniProtKB-EC"/>
</dbReference>
<evidence type="ECO:0000256" key="7">
    <source>
        <dbReference type="ARBA" id="ARBA00023146"/>
    </source>
</evidence>
<proteinExistence type="inferred from homology"/>
<evidence type="ECO:0000313" key="10">
    <source>
        <dbReference type="Proteomes" id="UP000034704"/>
    </source>
</evidence>
<organism evidence="9 10">
    <name type="scientific">Candidatus Nomurabacteria bacterium GW2011_GWC2_42_20</name>
    <dbReference type="NCBI Taxonomy" id="1618756"/>
    <lineage>
        <taxon>Bacteria</taxon>
        <taxon>Candidatus Nomuraibacteriota</taxon>
    </lineage>
</organism>
<sequence length="446" mass="51563">MTEKKPYPADMMEKLVSLAKRRGFIYQGSEIYGGLAGTYDYGPLGTALKNNIKNIWWRMFVDGRDDMYGMDASILMNPRVWETTGHVAGFADPLSECTKCKKRFRTDQIEDRTKCPECGGALGPERQFNMMLKTQVGAMEDSSSISYLRPETAQGMFVNFKNVVDSFHPKMPFGLGQTGKAFRNEITPRDFIFRLRELEQMEVEYFVKESDWQRAFEEWRVAMNTWIDTVGIDRARTHEVEIGDGDRAHYSKRTIDFEFEYPFGQKELYGLAYRTDFDLSRHSEASKVDLSYRDEEVGEKFIPHCIEPSFGLDRTMLAVLLSAYTEDTMGDSPREYLKFHPRVAPIKVAVSPLLKNKPELVEKAREVYDMLKKDIPQIMWDDNGNVGKRYRRQDEIGTPFCVTIDFDTLGETPEHKDTVTVRDRDTGNQKRLSIGDLKNYILEQIK</sequence>
<dbReference type="InterPro" id="IPR004154">
    <property type="entry name" value="Anticodon-bd"/>
</dbReference>
<dbReference type="InterPro" id="IPR002315">
    <property type="entry name" value="tRNA-synt_gly"/>
</dbReference>
<dbReference type="PATRIC" id="fig|1618756.3.peg.668"/>
<dbReference type="PROSITE" id="PS50862">
    <property type="entry name" value="AA_TRNA_LIGASE_II"/>
    <property type="match status" value="1"/>
</dbReference>